<evidence type="ECO:0000256" key="1">
    <source>
        <dbReference type="SAM" id="MobiDB-lite"/>
    </source>
</evidence>
<gene>
    <name evidence="2" type="ORF">CPSG_04129</name>
</gene>
<feature type="region of interest" description="Disordered" evidence="1">
    <location>
        <begin position="1"/>
        <end position="33"/>
    </location>
</feature>
<dbReference type="Proteomes" id="UP000002497">
    <property type="component" value="Unassembled WGS sequence"/>
</dbReference>
<keyword evidence="3" id="KW-1185">Reference proteome</keyword>
<feature type="compositionally biased region" description="Basic and acidic residues" evidence="1">
    <location>
        <begin position="19"/>
        <end position="33"/>
    </location>
</feature>
<evidence type="ECO:0000313" key="3">
    <source>
        <dbReference type="Proteomes" id="UP000002497"/>
    </source>
</evidence>
<proteinExistence type="predicted"/>
<reference evidence="3" key="2">
    <citation type="submission" date="2010-03" db="EMBL/GenBank/DDBJ databases">
        <title>The genome sequence of Coccidioides posadasii strain Silveira.</title>
        <authorList>
            <consortium name="The Broad Institute Genome Sequencing Center for Infectious Disease"/>
            <person name="Neafsey D."/>
            <person name="Orbach M."/>
            <person name="Henn M.R."/>
            <person name="Cole G.T."/>
            <person name="Galgiani J."/>
            <person name="Gardner M.J."/>
            <person name="Kirkland T.N."/>
            <person name="Taylor J.W."/>
            <person name="Young S.K."/>
            <person name="Zeng Q."/>
            <person name="Koehrsen M."/>
            <person name="Alvarado L."/>
            <person name="Berlin A."/>
            <person name="Borenstein D."/>
            <person name="Chapman S.B."/>
            <person name="Chen Z."/>
            <person name="Engels R."/>
            <person name="Freedman E."/>
            <person name="Gellesch M."/>
            <person name="Goldberg J."/>
            <person name="Griggs A."/>
            <person name="Gujja S."/>
            <person name="Heilman E."/>
            <person name="Heiman D."/>
            <person name="Howarth C."/>
            <person name="Jen D."/>
            <person name="Larson L."/>
            <person name="Mehta T."/>
            <person name="Neiman D."/>
            <person name="Park D."/>
            <person name="Pearson M."/>
            <person name="Richards J."/>
            <person name="Roberts A."/>
            <person name="Saif S."/>
            <person name="Shea T."/>
            <person name="Shenoy N."/>
            <person name="Sisk P."/>
            <person name="Stolte C."/>
            <person name="Sykes S."/>
            <person name="Walk T."/>
            <person name="White J."/>
            <person name="Yandava C."/>
            <person name="Haas B."/>
            <person name="Nusbaum C."/>
            <person name="Birren B."/>
        </authorList>
    </citation>
    <scope>NUCLEOTIDE SEQUENCE [LARGE SCALE GENOMIC DNA]</scope>
    <source>
        <strain evidence="3">RMSCC 757 / Silveira</strain>
    </source>
</reference>
<name>E9D1S1_COCPS</name>
<reference evidence="3" key="1">
    <citation type="journal article" date="2010" name="Genome Res.">
        <title>Population genomic sequencing of Coccidioides fungi reveals recent hybridization and transposon control.</title>
        <authorList>
            <person name="Neafsey D.E."/>
            <person name="Barker B.M."/>
            <person name="Sharpton T.J."/>
            <person name="Stajich J.E."/>
            <person name="Park D.J."/>
            <person name="Whiston E."/>
            <person name="Hung C.-Y."/>
            <person name="McMahan C."/>
            <person name="White J."/>
            <person name="Sykes S."/>
            <person name="Heiman D."/>
            <person name="Young S."/>
            <person name="Zeng Q."/>
            <person name="Abouelleil A."/>
            <person name="Aftuck L."/>
            <person name="Bessette D."/>
            <person name="Brown A."/>
            <person name="FitzGerald M."/>
            <person name="Lui A."/>
            <person name="Macdonald J.P."/>
            <person name="Priest M."/>
            <person name="Orbach M.J."/>
            <person name="Galgiani J.N."/>
            <person name="Kirkland T.N."/>
            <person name="Cole G.T."/>
            <person name="Birren B.W."/>
            <person name="Henn M.R."/>
            <person name="Taylor J.W."/>
            <person name="Rounsley S.D."/>
        </authorList>
    </citation>
    <scope>NUCLEOTIDE SEQUENCE [LARGE SCALE GENOMIC DNA]</scope>
    <source>
        <strain evidence="3">RMSCC 757 / Silveira</strain>
    </source>
</reference>
<feature type="region of interest" description="Disordered" evidence="1">
    <location>
        <begin position="47"/>
        <end position="76"/>
    </location>
</feature>
<accession>E9D1S1</accession>
<feature type="compositionally biased region" description="Basic and acidic residues" evidence="1">
    <location>
        <begin position="1"/>
        <end position="12"/>
    </location>
</feature>
<protein>
    <submittedName>
        <fullName evidence="2">Predicted protein</fullName>
    </submittedName>
</protein>
<evidence type="ECO:0000313" key="2">
    <source>
        <dbReference type="EMBL" id="EFW19745.1"/>
    </source>
</evidence>
<organism evidence="3">
    <name type="scientific">Coccidioides posadasii (strain RMSCC 757 / Silveira)</name>
    <name type="common">Valley fever fungus</name>
    <dbReference type="NCBI Taxonomy" id="443226"/>
    <lineage>
        <taxon>Eukaryota</taxon>
        <taxon>Fungi</taxon>
        <taxon>Dikarya</taxon>
        <taxon>Ascomycota</taxon>
        <taxon>Pezizomycotina</taxon>
        <taxon>Eurotiomycetes</taxon>
        <taxon>Eurotiomycetidae</taxon>
        <taxon>Onygenales</taxon>
        <taxon>Onygenaceae</taxon>
        <taxon>Coccidioides</taxon>
    </lineage>
</organism>
<dbReference type="HOGENOM" id="CLU_1864950_0_0_1"/>
<sequence length="137" mass="15341">MKRREFDGEEVVKKKKKNKNEEARERKKEERVGKLPARACPLWDYFTASRTTNPNQRDNTAGERCLGTDRSSEVRPQCLSCPDTCIPSLLAREISVSLQPGKSPSLPRSRENTPRGSSSLIAAMDAASKSQPFVYGQ</sequence>
<dbReference type="AlphaFoldDB" id="E9D1S1"/>
<feature type="compositionally biased region" description="Polar residues" evidence="1">
    <location>
        <begin position="48"/>
        <end position="59"/>
    </location>
</feature>
<dbReference type="VEuPathDB" id="FungiDB:CPSG_04129"/>
<dbReference type="EMBL" id="GL636490">
    <property type="protein sequence ID" value="EFW19745.1"/>
    <property type="molecule type" value="Genomic_DNA"/>
</dbReference>
<feature type="region of interest" description="Disordered" evidence="1">
    <location>
        <begin position="97"/>
        <end position="137"/>
    </location>
</feature>